<dbReference type="GO" id="GO:0006313">
    <property type="term" value="P:DNA transposition"/>
    <property type="evidence" value="ECO:0007669"/>
    <property type="project" value="InterPro"/>
</dbReference>
<dbReference type="PATRIC" id="fig|1315283.4.peg.306"/>
<dbReference type="NCBIfam" id="NF033592">
    <property type="entry name" value="transpos_IS4_1"/>
    <property type="match status" value="1"/>
</dbReference>
<dbReference type="Proteomes" id="UP000065261">
    <property type="component" value="Chromosome I"/>
</dbReference>
<evidence type="ECO:0000313" key="5">
    <source>
        <dbReference type="Proteomes" id="UP000065261"/>
    </source>
</evidence>
<name>A0A0U2VAM8_9GAMM</name>
<dbReference type="PANTHER" id="PTHR37529">
    <property type="entry name" value="TRANSPOSASE INSG FOR INSERTION SEQUENCE ELEMENT IS4-RELATED"/>
    <property type="match status" value="1"/>
</dbReference>
<reference evidence="3 5" key="1">
    <citation type="submission" date="2015-03" db="EMBL/GenBank/DDBJ databases">
        <authorList>
            <person name="Murphy D."/>
        </authorList>
    </citation>
    <scope>NUCLEOTIDE SEQUENCE [LARGE SCALE GENOMIC DNA]</scope>
    <source>
        <strain evidence="3 5">KMM 520</strain>
    </source>
</reference>
<gene>
    <name evidence="3" type="ORF">PTRA_a0343</name>
    <name evidence="4" type="ORF">PTRA_b0522</name>
</gene>
<dbReference type="OrthoDB" id="9796012at2"/>
<dbReference type="AlphaFoldDB" id="A0A0U2VAM8"/>
<protein>
    <recommendedName>
        <fullName evidence="6">Transposase IS4-like domain-containing protein</fullName>
    </recommendedName>
</protein>
<evidence type="ECO:0008006" key="6">
    <source>
        <dbReference type="Google" id="ProtNLM"/>
    </source>
</evidence>
<sequence>MDIQTALSTTFSSAEEFTALDNLSGILDPELLNQAFEKSGVATVRKRRLPLDAVVWSVIGMSLFRHESVWDIASKMDIALPGKGKLVAPSAMVQARQRLGEGAVEQVFKMMASRHYNHAHFDTFCGLNLLAVDGVVFRTHDTPENKDVFGCGSTQYGENTYPQIRMVCHMELTSHQLINCAFNGQHQGEMTLAEELIEGTPDNSLTLFDRGYYSLGLLHRWHQAGTERHWMIPVRKGLTVDTIKKMSKNDQLVRLKTSPQARKKFTDLPEFIEARLLTYTHNNKQYQILTSMLDVMRYPSKEIADLYMHRWEIEIGYREIKQTMLHSNYILRSKRPDMIRQELWGLLIAYNIIRIAMREAAELLEVWPNQLSFSHCSRHINVFLLTIPLTSPGNLPKHYEHLLETLTLFQLPTRRHERSFPRCVKKKPSKYPYKKKPVSVN</sequence>
<evidence type="ECO:0000313" key="4">
    <source>
        <dbReference type="EMBL" id="ALS34991.1"/>
    </source>
</evidence>
<dbReference type="KEGG" id="ptn:PTRA_b0522"/>
<evidence type="ECO:0000259" key="1">
    <source>
        <dbReference type="Pfam" id="PF01609"/>
    </source>
</evidence>
<evidence type="ECO:0000313" key="3">
    <source>
        <dbReference type="EMBL" id="ALS31712.1"/>
    </source>
</evidence>
<feature type="domain" description="Transposase IS4-like" evidence="1">
    <location>
        <begin position="128"/>
        <end position="352"/>
    </location>
</feature>
<dbReference type="PANTHER" id="PTHR37529:SF1">
    <property type="entry name" value="TRANSPOSASE INSG FOR INSERTION SEQUENCE ELEMENT IS4-RELATED"/>
    <property type="match status" value="1"/>
</dbReference>
<dbReference type="KEGG" id="ptn:PTRA_a0343"/>
<dbReference type="Proteomes" id="UP000065261">
    <property type="component" value="Chromosome II"/>
</dbReference>
<proteinExistence type="predicted"/>
<organism evidence="3">
    <name type="scientific">Pseudoalteromonas translucida KMM 520</name>
    <dbReference type="NCBI Taxonomy" id="1315283"/>
    <lineage>
        <taxon>Bacteria</taxon>
        <taxon>Pseudomonadati</taxon>
        <taxon>Pseudomonadota</taxon>
        <taxon>Gammaproteobacteria</taxon>
        <taxon>Alteromonadales</taxon>
        <taxon>Pseudoalteromonadaceae</taxon>
        <taxon>Pseudoalteromonas</taxon>
    </lineage>
</organism>
<dbReference type="EMBL" id="CP011034">
    <property type="protein sequence ID" value="ALS31712.1"/>
    <property type="molecule type" value="Genomic_DNA"/>
</dbReference>
<dbReference type="Pfam" id="PF13006">
    <property type="entry name" value="Nterm_IS4"/>
    <property type="match status" value="1"/>
</dbReference>
<accession>A0A0U2VAM8</accession>
<dbReference type="InterPro" id="IPR047952">
    <property type="entry name" value="Transpos_IS4"/>
</dbReference>
<dbReference type="GO" id="GO:0004803">
    <property type="term" value="F:transposase activity"/>
    <property type="evidence" value="ECO:0007669"/>
    <property type="project" value="InterPro"/>
</dbReference>
<dbReference type="InterPro" id="IPR002559">
    <property type="entry name" value="Transposase_11"/>
</dbReference>
<dbReference type="Pfam" id="PF01609">
    <property type="entry name" value="DDE_Tnp_1"/>
    <property type="match status" value="1"/>
</dbReference>
<evidence type="ECO:0000259" key="2">
    <source>
        <dbReference type="Pfam" id="PF13006"/>
    </source>
</evidence>
<dbReference type="InterPro" id="IPR024473">
    <property type="entry name" value="Transposases_IS4_N"/>
</dbReference>
<dbReference type="EMBL" id="CP011035">
    <property type="protein sequence ID" value="ALS34991.1"/>
    <property type="molecule type" value="Genomic_DNA"/>
</dbReference>
<dbReference type="RefSeq" id="WP_058372433.1">
    <property type="nucleotide sequence ID" value="NZ_CP011034.1"/>
</dbReference>
<dbReference type="InterPro" id="IPR012337">
    <property type="entry name" value="RNaseH-like_sf"/>
</dbReference>
<feature type="domain" description="Transposase IS4 N-terminal" evidence="2">
    <location>
        <begin position="20"/>
        <end position="109"/>
    </location>
</feature>
<dbReference type="GO" id="GO:0003677">
    <property type="term" value="F:DNA binding"/>
    <property type="evidence" value="ECO:0007669"/>
    <property type="project" value="InterPro"/>
</dbReference>
<dbReference type="SUPFAM" id="SSF53098">
    <property type="entry name" value="Ribonuclease H-like"/>
    <property type="match status" value="1"/>
</dbReference>